<evidence type="ECO:0000259" key="10">
    <source>
        <dbReference type="Pfam" id="PF01636"/>
    </source>
</evidence>
<evidence type="ECO:0000313" key="12">
    <source>
        <dbReference type="Proteomes" id="UP000198346"/>
    </source>
</evidence>
<evidence type="ECO:0000256" key="9">
    <source>
        <dbReference type="NCBIfam" id="TIGR00938"/>
    </source>
</evidence>
<dbReference type="EC" id="2.7.1.39" evidence="8 9"/>
<dbReference type="GO" id="GO:0004413">
    <property type="term" value="F:homoserine kinase activity"/>
    <property type="evidence" value="ECO:0007669"/>
    <property type="project" value="UniProtKB-UniRule"/>
</dbReference>
<feature type="domain" description="Aminoglycoside phosphotransferase" evidence="10">
    <location>
        <begin position="27"/>
        <end position="256"/>
    </location>
</feature>
<dbReference type="SUPFAM" id="SSF56112">
    <property type="entry name" value="Protein kinase-like (PK-like)"/>
    <property type="match status" value="1"/>
</dbReference>
<evidence type="ECO:0000256" key="7">
    <source>
        <dbReference type="ARBA" id="ARBA00038240"/>
    </source>
</evidence>
<dbReference type="RefSeq" id="WP_089411697.1">
    <property type="nucleotide sequence ID" value="NZ_FZQA01000002.1"/>
</dbReference>
<keyword evidence="6 8" id="KW-0067">ATP-binding</keyword>
<evidence type="ECO:0000256" key="1">
    <source>
        <dbReference type="ARBA" id="ARBA00022605"/>
    </source>
</evidence>
<reference evidence="11 12" key="1">
    <citation type="submission" date="2017-07" db="EMBL/GenBank/DDBJ databases">
        <authorList>
            <person name="Sun Z.S."/>
            <person name="Albrecht U."/>
            <person name="Echele G."/>
            <person name="Lee C.C."/>
        </authorList>
    </citation>
    <scope>NUCLEOTIDE SEQUENCE [LARGE SCALE GENOMIC DNA]</scope>
    <source>
        <strain evidence="11 12">CGMCC 1.12710</strain>
    </source>
</reference>
<comment type="similarity">
    <text evidence="7 8">Belongs to the pseudomonas-type ThrB family.</text>
</comment>
<comment type="catalytic activity">
    <reaction evidence="8">
        <text>L-homoserine + ATP = O-phospho-L-homoserine + ADP + H(+)</text>
        <dbReference type="Rhea" id="RHEA:13985"/>
        <dbReference type="ChEBI" id="CHEBI:15378"/>
        <dbReference type="ChEBI" id="CHEBI:30616"/>
        <dbReference type="ChEBI" id="CHEBI:57476"/>
        <dbReference type="ChEBI" id="CHEBI:57590"/>
        <dbReference type="ChEBI" id="CHEBI:456216"/>
        <dbReference type="EC" id="2.7.1.39"/>
    </reaction>
</comment>
<dbReference type="InterPro" id="IPR011009">
    <property type="entry name" value="Kinase-like_dom_sf"/>
</dbReference>
<dbReference type="GO" id="GO:0005524">
    <property type="term" value="F:ATP binding"/>
    <property type="evidence" value="ECO:0007669"/>
    <property type="project" value="UniProtKB-KW"/>
</dbReference>
<dbReference type="AlphaFoldDB" id="A0A239PPE8"/>
<dbReference type="Proteomes" id="UP000198346">
    <property type="component" value="Unassembled WGS sequence"/>
</dbReference>
<dbReference type="CDD" id="cd05153">
    <property type="entry name" value="HomoserineK_II"/>
    <property type="match status" value="1"/>
</dbReference>
<dbReference type="GO" id="GO:0009088">
    <property type="term" value="P:threonine biosynthetic process"/>
    <property type="evidence" value="ECO:0007669"/>
    <property type="project" value="UniProtKB-UniRule"/>
</dbReference>
<evidence type="ECO:0000256" key="4">
    <source>
        <dbReference type="ARBA" id="ARBA00022741"/>
    </source>
</evidence>
<keyword evidence="3 8" id="KW-0791">Threonine biosynthesis</keyword>
<organism evidence="11 12">
    <name type="scientific">Amphiplicatus metriothermophilus</name>
    <dbReference type="NCBI Taxonomy" id="1519374"/>
    <lineage>
        <taxon>Bacteria</taxon>
        <taxon>Pseudomonadati</taxon>
        <taxon>Pseudomonadota</taxon>
        <taxon>Alphaproteobacteria</taxon>
        <taxon>Parvularculales</taxon>
        <taxon>Parvularculaceae</taxon>
        <taxon>Amphiplicatus</taxon>
    </lineage>
</organism>
<dbReference type="EMBL" id="FZQA01000002">
    <property type="protein sequence ID" value="SNT72181.1"/>
    <property type="molecule type" value="Genomic_DNA"/>
</dbReference>
<proteinExistence type="inferred from homology"/>
<dbReference type="NCBIfam" id="TIGR00938">
    <property type="entry name" value="thrB_alt"/>
    <property type="match status" value="1"/>
</dbReference>
<protein>
    <recommendedName>
        <fullName evidence="8 9">Homoserine kinase</fullName>
        <shortName evidence="8">HK</shortName>
        <shortName evidence="8">HSK</shortName>
        <ecNumber evidence="8 9">2.7.1.39</ecNumber>
    </recommendedName>
</protein>
<evidence type="ECO:0000313" key="11">
    <source>
        <dbReference type="EMBL" id="SNT72181.1"/>
    </source>
</evidence>
<dbReference type="InterPro" id="IPR002575">
    <property type="entry name" value="Aminoglycoside_PTrfase"/>
</dbReference>
<accession>A0A239PPE8</accession>
<dbReference type="InterPro" id="IPR005280">
    <property type="entry name" value="Homoserine_kinase_II"/>
</dbReference>
<dbReference type="Gene3D" id="3.30.200.20">
    <property type="entry name" value="Phosphorylase Kinase, domain 1"/>
    <property type="match status" value="1"/>
</dbReference>
<keyword evidence="5 8" id="KW-0418">Kinase</keyword>
<dbReference type="PANTHER" id="PTHR21064">
    <property type="entry name" value="AMINOGLYCOSIDE PHOSPHOTRANSFERASE DOMAIN-CONTAINING PROTEIN-RELATED"/>
    <property type="match status" value="1"/>
</dbReference>
<comment type="pathway">
    <text evidence="8">Amino-acid biosynthesis; L-threonine biosynthesis; L-threonine from L-aspartate: step 4/5.</text>
</comment>
<dbReference type="Gene3D" id="3.90.1200.10">
    <property type="match status" value="1"/>
</dbReference>
<name>A0A239PPE8_9PROT</name>
<dbReference type="UniPathway" id="UPA00050">
    <property type="reaction ID" value="UER00064"/>
</dbReference>
<dbReference type="HAMAP" id="MF_00301">
    <property type="entry name" value="Homoser_kinase_2"/>
    <property type="match status" value="1"/>
</dbReference>
<evidence type="ECO:0000256" key="5">
    <source>
        <dbReference type="ARBA" id="ARBA00022777"/>
    </source>
</evidence>
<keyword evidence="1 8" id="KW-0028">Amino-acid biosynthesis</keyword>
<evidence type="ECO:0000256" key="2">
    <source>
        <dbReference type="ARBA" id="ARBA00022679"/>
    </source>
</evidence>
<dbReference type="OrthoDB" id="9777460at2"/>
<evidence type="ECO:0000256" key="6">
    <source>
        <dbReference type="ARBA" id="ARBA00022840"/>
    </source>
</evidence>
<dbReference type="Pfam" id="PF01636">
    <property type="entry name" value="APH"/>
    <property type="match status" value="1"/>
</dbReference>
<dbReference type="InterPro" id="IPR050249">
    <property type="entry name" value="Pseudomonas-type_ThrB"/>
</dbReference>
<evidence type="ECO:0000256" key="3">
    <source>
        <dbReference type="ARBA" id="ARBA00022697"/>
    </source>
</evidence>
<keyword evidence="2 8" id="KW-0808">Transferase</keyword>
<gene>
    <name evidence="8" type="primary">thrB</name>
    <name evidence="11" type="ORF">SAMN06297382_1217</name>
</gene>
<keyword evidence="4 8" id="KW-0547">Nucleotide-binding</keyword>
<evidence type="ECO:0000256" key="8">
    <source>
        <dbReference type="HAMAP-Rule" id="MF_00301"/>
    </source>
</evidence>
<dbReference type="NCBIfam" id="NF003558">
    <property type="entry name" value="PRK05231.1"/>
    <property type="match status" value="1"/>
</dbReference>
<sequence length="320" mass="34870">MAVYTHVDEAEAKALLGRYDLGGLLALRGVAEGVENTNYVLDTERGRFVLTLFERRVRKADLPYFLALMSHLARKGVPAPNPIPDREGTALQNVCGRPAVIISFLEGRANMRPGPAQCRQAGALLARLHTAGADFPLHRANDLGPNGWRALAERCAGQSGRCAPGLDALIAEELSALARAWPQSLPAGAAHADLFPDNVFFRDGAVSGVIDFYFACTEFYAYDLAVCLNSWCFLDRRWSADNAAAMIAGYREIRALSSAERAALPILLRGAALRFLLTRLYDWLNQVEGAIVKVKDPLEYRDLLILHRAAAPKGPEGLAS</sequence>
<dbReference type="PANTHER" id="PTHR21064:SF6">
    <property type="entry name" value="AMINOGLYCOSIDE PHOSPHOTRANSFERASE DOMAIN-CONTAINING PROTEIN"/>
    <property type="match status" value="1"/>
</dbReference>
<keyword evidence="12" id="KW-1185">Reference proteome</keyword>